<evidence type="ECO:0000313" key="3">
    <source>
        <dbReference type="Proteomes" id="UP000596660"/>
    </source>
</evidence>
<dbReference type="AlphaFoldDB" id="A0A803MMC3"/>
<evidence type="ECO:0000313" key="2">
    <source>
        <dbReference type="EnsemblPlants" id="AUR62032085-RA:cds"/>
    </source>
</evidence>
<organism evidence="2 3">
    <name type="scientific">Chenopodium quinoa</name>
    <name type="common">Quinoa</name>
    <dbReference type="NCBI Taxonomy" id="63459"/>
    <lineage>
        <taxon>Eukaryota</taxon>
        <taxon>Viridiplantae</taxon>
        <taxon>Streptophyta</taxon>
        <taxon>Embryophyta</taxon>
        <taxon>Tracheophyta</taxon>
        <taxon>Spermatophyta</taxon>
        <taxon>Magnoliopsida</taxon>
        <taxon>eudicotyledons</taxon>
        <taxon>Gunneridae</taxon>
        <taxon>Pentapetalae</taxon>
        <taxon>Caryophyllales</taxon>
        <taxon>Chenopodiaceae</taxon>
        <taxon>Chenopodioideae</taxon>
        <taxon>Atripliceae</taxon>
        <taxon>Chenopodium</taxon>
    </lineage>
</organism>
<dbReference type="Proteomes" id="UP000596660">
    <property type="component" value="Unplaced"/>
</dbReference>
<feature type="transmembrane region" description="Helical" evidence="1">
    <location>
        <begin position="60"/>
        <end position="79"/>
    </location>
</feature>
<keyword evidence="3" id="KW-1185">Reference proteome</keyword>
<name>A0A803MMC3_CHEQI</name>
<protein>
    <submittedName>
        <fullName evidence="2">Uncharacterized protein</fullName>
    </submittedName>
</protein>
<keyword evidence="1" id="KW-0472">Membrane</keyword>
<evidence type="ECO:0000256" key="1">
    <source>
        <dbReference type="SAM" id="Phobius"/>
    </source>
</evidence>
<proteinExistence type="predicted"/>
<keyword evidence="1" id="KW-1133">Transmembrane helix</keyword>
<keyword evidence="1" id="KW-0812">Transmembrane</keyword>
<accession>A0A803MMC3</accession>
<reference evidence="2" key="1">
    <citation type="journal article" date="2017" name="Nature">
        <title>The genome of Chenopodium quinoa.</title>
        <authorList>
            <person name="Jarvis D.E."/>
            <person name="Ho Y.S."/>
            <person name="Lightfoot D.J."/>
            <person name="Schmoeckel S.M."/>
            <person name="Li B."/>
            <person name="Borm T.J.A."/>
            <person name="Ohyanagi H."/>
            <person name="Mineta K."/>
            <person name="Michell C.T."/>
            <person name="Saber N."/>
            <person name="Kharbatia N.M."/>
            <person name="Rupper R.R."/>
            <person name="Sharp A.R."/>
            <person name="Dally N."/>
            <person name="Boughton B.A."/>
            <person name="Woo Y.H."/>
            <person name="Gao G."/>
            <person name="Schijlen E.G.W.M."/>
            <person name="Guo X."/>
            <person name="Momin A.A."/>
            <person name="Negrao S."/>
            <person name="Al-Babili S."/>
            <person name="Gehring C."/>
            <person name="Roessner U."/>
            <person name="Jung C."/>
            <person name="Murphy K."/>
            <person name="Arold S.T."/>
            <person name="Gojobori T."/>
            <person name="van der Linden C.G."/>
            <person name="van Loo E.N."/>
            <person name="Jellen E.N."/>
            <person name="Maughan P.J."/>
            <person name="Tester M."/>
        </authorList>
    </citation>
    <scope>NUCLEOTIDE SEQUENCE [LARGE SCALE GENOMIC DNA]</scope>
    <source>
        <strain evidence="2">cv. PI 614886</strain>
    </source>
</reference>
<reference evidence="2" key="2">
    <citation type="submission" date="2021-03" db="UniProtKB">
        <authorList>
            <consortium name="EnsemblPlants"/>
        </authorList>
    </citation>
    <scope>IDENTIFICATION</scope>
</reference>
<dbReference type="Gramene" id="AUR62032085-RA">
    <property type="protein sequence ID" value="AUR62032085-RA:cds"/>
    <property type="gene ID" value="AUR62032085"/>
</dbReference>
<sequence>MLSAIRMMMPMLNGNGSCGGGDNGNGGGGVDGLNDVTIYRYSEINQPLDYISTYIVANNYSSWTTFAGAIFAIWVYLHNIPNERWWSRK</sequence>
<dbReference type="EnsemblPlants" id="AUR62032085-RA">
    <property type="protein sequence ID" value="AUR62032085-RA:cds"/>
    <property type="gene ID" value="AUR62032085"/>
</dbReference>